<feature type="transmembrane region" description="Helical" evidence="6">
    <location>
        <begin position="267"/>
        <end position="284"/>
    </location>
</feature>
<feature type="transmembrane region" description="Helical" evidence="6">
    <location>
        <begin position="63"/>
        <end position="89"/>
    </location>
</feature>
<dbReference type="PANTHER" id="PTHR32322">
    <property type="entry name" value="INNER MEMBRANE TRANSPORTER"/>
    <property type="match status" value="1"/>
</dbReference>
<dbReference type="AlphaFoldDB" id="A0A2Z2NYA6"/>
<evidence type="ECO:0000256" key="4">
    <source>
        <dbReference type="ARBA" id="ARBA00022989"/>
    </source>
</evidence>
<dbReference type="KEGG" id="gai:IMCC3135_10200"/>
<evidence type="ECO:0000256" key="5">
    <source>
        <dbReference type="ARBA" id="ARBA00023136"/>
    </source>
</evidence>
<dbReference type="GO" id="GO:0016020">
    <property type="term" value="C:membrane"/>
    <property type="evidence" value="ECO:0007669"/>
    <property type="project" value="UniProtKB-SubCell"/>
</dbReference>
<feature type="transmembrane region" description="Helical" evidence="6">
    <location>
        <begin position="231"/>
        <end position="255"/>
    </location>
</feature>
<keyword evidence="3 6" id="KW-0812">Transmembrane</keyword>
<dbReference type="InterPro" id="IPR037185">
    <property type="entry name" value="EmrE-like"/>
</dbReference>
<sequence>MTGIFLIFSACILWALDTLIRYPLLFSGVSPWSIVWFEHLFLVLVMSYWVLPLWRNKALDSRTIMAFVVVGGIGSALSTVAFTNAFSLINPSVVILIQKLQPLVAVSLAVVLLKERVDRQFLIWLAVCLAGSLMIAAGDLLPALNPANWSGQETQDLLLGYGCTLIAVVGWGAATVYGKQLSNKGFSTTDLMAGRFLVGFLVLTPIAWLFANPAEVTGMHMPLQFLSGDKQFNTLVLIAVMVLISGVGGMGFYYLGMKRLPARACAVAEMFFPVAAVLINWLVLGQALTPLQMVGAAVLLCGSTMVAVSQTR</sequence>
<keyword evidence="9" id="KW-1185">Reference proteome</keyword>
<accession>A0A2Z2NYA6</accession>
<feature type="transmembrane region" description="Helical" evidence="6">
    <location>
        <begin position="290"/>
        <end position="308"/>
    </location>
</feature>
<gene>
    <name evidence="8" type="ORF">IMCC3135_10200</name>
</gene>
<dbReference type="Gene3D" id="1.10.3730.20">
    <property type="match status" value="1"/>
</dbReference>
<comment type="subcellular location">
    <subcellularLocation>
        <location evidence="1">Membrane</location>
        <topology evidence="1">Multi-pass membrane protein</topology>
    </subcellularLocation>
</comment>
<evidence type="ECO:0000313" key="8">
    <source>
        <dbReference type="EMBL" id="ASJ72134.1"/>
    </source>
</evidence>
<feature type="transmembrane region" description="Helical" evidence="6">
    <location>
        <begin position="95"/>
        <end position="114"/>
    </location>
</feature>
<keyword evidence="5 6" id="KW-0472">Membrane</keyword>
<evidence type="ECO:0000256" key="1">
    <source>
        <dbReference type="ARBA" id="ARBA00004141"/>
    </source>
</evidence>
<evidence type="ECO:0000313" key="9">
    <source>
        <dbReference type="Proteomes" id="UP000250079"/>
    </source>
</evidence>
<name>A0A2Z2NYA6_9GAMM</name>
<evidence type="ECO:0000256" key="6">
    <source>
        <dbReference type="SAM" id="Phobius"/>
    </source>
</evidence>
<dbReference type="InterPro" id="IPR050638">
    <property type="entry name" value="AA-Vitamin_Transporters"/>
</dbReference>
<dbReference type="SUPFAM" id="SSF103481">
    <property type="entry name" value="Multidrug resistance efflux transporter EmrE"/>
    <property type="match status" value="2"/>
</dbReference>
<dbReference type="RefSeq" id="WP_088917476.1">
    <property type="nucleotide sequence ID" value="NZ_CP018632.1"/>
</dbReference>
<proteinExistence type="inferred from homology"/>
<feature type="transmembrane region" description="Helical" evidence="6">
    <location>
        <begin position="121"/>
        <end position="138"/>
    </location>
</feature>
<organism evidence="8 9">
    <name type="scientific">Granulosicoccus antarcticus IMCC3135</name>
    <dbReference type="NCBI Taxonomy" id="1192854"/>
    <lineage>
        <taxon>Bacteria</taxon>
        <taxon>Pseudomonadati</taxon>
        <taxon>Pseudomonadota</taxon>
        <taxon>Gammaproteobacteria</taxon>
        <taxon>Chromatiales</taxon>
        <taxon>Granulosicoccaceae</taxon>
        <taxon>Granulosicoccus</taxon>
    </lineage>
</organism>
<feature type="domain" description="EamA" evidence="7">
    <location>
        <begin position="159"/>
        <end position="306"/>
    </location>
</feature>
<dbReference type="OrthoDB" id="6212796at2"/>
<dbReference type="InterPro" id="IPR000620">
    <property type="entry name" value="EamA_dom"/>
</dbReference>
<reference evidence="8 9" key="1">
    <citation type="submission" date="2016-12" db="EMBL/GenBank/DDBJ databases">
        <authorList>
            <person name="Song W.-J."/>
            <person name="Kurnit D.M."/>
        </authorList>
    </citation>
    <scope>NUCLEOTIDE SEQUENCE [LARGE SCALE GENOMIC DNA]</scope>
    <source>
        <strain evidence="8 9">IMCC3135</strain>
    </source>
</reference>
<feature type="domain" description="EamA" evidence="7">
    <location>
        <begin position="2"/>
        <end position="135"/>
    </location>
</feature>
<dbReference type="PANTHER" id="PTHR32322:SF2">
    <property type="entry name" value="EAMA DOMAIN-CONTAINING PROTEIN"/>
    <property type="match status" value="1"/>
</dbReference>
<evidence type="ECO:0000256" key="3">
    <source>
        <dbReference type="ARBA" id="ARBA00022692"/>
    </source>
</evidence>
<feature type="transmembrane region" description="Helical" evidence="6">
    <location>
        <begin position="190"/>
        <end position="211"/>
    </location>
</feature>
<dbReference type="Pfam" id="PF00892">
    <property type="entry name" value="EamA"/>
    <property type="match status" value="2"/>
</dbReference>
<dbReference type="EMBL" id="CP018632">
    <property type="protein sequence ID" value="ASJ72134.1"/>
    <property type="molecule type" value="Genomic_DNA"/>
</dbReference>
<keyword evidence="4 6" id="KW-1133">Transmembrane helix</keyword>
<comment type="similarity">
    <text evidence="2">Belongs to the EamA transporter family.</text>
</comment>
<feature type="transmembrane region" description="Helical" evidence="6">
    <location>
        <begin position="31"/>
        <end position="51"/>
    </location>
</feature>
<dbReference type="Proteomes" id="UP000250079">
    <property type="component" value="Chromosome"/>
</dbReference>
<evidence type="ECO:0000256" key="2">
    <source>
        <dbReference type="ARBA" id="ARBA00007362"/>
    </source>
</evidence>
<evidence type="ECO:0000259" key="7">
    <source>
        <dbReference type="Pfam" id="PF00892"/>
    </source>
</evidence>
<protein>
    <recommendedName>
        <fullName evidence="7">EamA domain-containing protein</fullName>
    </recommendedName>
</protein>
<feature type="transmembrane region" description="Helical" evidence="6">
    <location>
        <begin position="158"/>
        <end position="178"/>
    </location>
</feature>